<keyword evidence="4" id="KW-1185">Reference proteome</keyword>
<sequence length="722" mass="80107">MSTAGVRLGIGTRIAYDGGFGEVVELSAGEGRLTAILCMEPDHRILRIAARELFDAGRARVLSDTPGPSPQDDDALAAAILKTLTAEERLAVLDRAAHIREVRTGYRSGHEELSTAGEPRPEYDPGLPFSVRYEAKARELGVTSRTIRNWVADYLACGEAGLVPQRLPRTKNPYGRVDQRWIEAALEVMVEHTAESRPSRLMVISRATARVTTRFGEGVVAVPSKSAAYRVLEELERRHPLFRLSTKRNRDIADRPDTAYGKLRPVRPGEYVLMDTTRLDVFALDPATLLWVQAELTVAMDWYTRCIVGIRLTPVSTKSVDAAATLYEVFRPLPASPGWPAYAVWPDHGIPRSVLIDVDAIEGPMTGLSHPAIVPDTIVIDHGKIYVSEHLTSVCQRLGISIQPARLRTGRDKGPVERFFRTLREDLLQALPGYKGPDVHSRGVDPEGAAFFYLDELEAIIREWVALVYHHRPHGGLVDPHLPTLELSPAAMFEHGVQRGGYIEVPRDPDLAYEFLAVKYRSIQHYGVEWGDRIYKGDALAECDEKTIWVAGKRKRGIPIHVNPDDIRRVFVRTREREWCPLVWEHAASLTTPFSEDALVFARRLAAAKYTYPGDRLAIADLLDRWHLGLGDSMAERRIALRMSRTQAGLLGDLSITATEVDVTELPLVAQILGSAKPPLEQIDSDAGDEDAADEVDDEPTDPEDDGGGDGDDFYADALENI</sequence>
<evidence type="ECO:0000313" key="4">
    <source>
        <dbReference type="Proteomes" id="UP000267164"/>
    </source>
</evidence>
<dbReference type="Proteomes" id="UP000267164">
    <property type="component" value="Chromosome"/>
</dbReference>
<dbReference type="InterPro" id="IPR036397">
    <property type="entry name" value="RNaseH_sf"/>
</dbReference>
<dbReference type="EMBL" id="CP032568">
    <property type="protein sequence ID" value="AYF76072.1"/>
    <property type="molecule type" value="Genomic_DNA"/>
</dbReference>
<gene>
    <name evidence="3" type="ORF">D7D52_22040</name>
</gene>
<dbReference type="PANTHER" id="PTHR35004">
    <property type="entry name" value="TRANSPOSASE RV3428C-RELATED"/>
    <property type="match status" value="1"/>
</dbReference>
<feature type="compositionally biased region" description="Acidic residues" evidence="1">
    <location>
        <begin position="683"/>
        <end position="715"/>
    </location>
</feature>
<reference evidence="3 4" key="1">
    <citation type="submission" date="2018-09" db="EMBL/GenBank/DDBJ databases">
        <title>Nocardia yunnanensis sp. nov., an actinomycete isolated from a soil sample.</title>
        <authorList>
            <person name="Zhang J."/>
        </authorList>
    </citation>
    <scope>NUCLEOTIDE SEQUENCE [LARGE SCALE GENOMIC DNA]</scope>
    <source>
        <strain evidence="3 4">CFHS0054</strain>
    </source>
</reference>
<dbReference type="PROSITE" id="PS50994">
    <property type="entry name" value="INTEGRASE"/>
    <property type="match status" value="1"/>
</dbReference>
<dbReference type="GO" id="GO:0015074">
    <property type="term" value="P:DNA integration"/>
    <property type="evidence" value="ECO:0007669"/>
    <property type="project" value="InterPro"/>
</dbReference>
<dbReference type="OrthoDB" id="52928at2"/>
<feature type="region of interest" description="Disordered" evidence="1">
    <location>
        <begin position="679"/>
        <end position="722"/>
    </location>
</feature>
<evidence type="ECO:0000313" key="3">
    <source>
        <dbReference type="EMBL" id="AYF76072.1"/>
    </source>
</evidence>
<dbReference type="PANTHER" id="PTHR35004:SF6">
    <property type="entry name" value="TRANSPOSASE"/>
    <property type="match status" value="1"/>
</dbReference>
<feature type="domain" description="Integrase catalytic" evidence="2">
    <location>
        <begin position="264"/>
        <end position="497"/>
    </location>
</feature>
<dbReference type="Gene3D" id="3.30.420.10">
    <property type="entry name" value="Ribonuclease H-like superfamily/Ribonuclease H"/>
    <property type="match status" value="1"/>
</dbReference>
<accession>A0A386ZDX1</accession>
<dbReference type="InterPro" id="IPR012337">
    <property type="entry name" value="RNaseH-like_sf"/>
</dbReference>
<dbReference type="InterPro" id="IPR001584">
    <property type="entry name" value="Integrase_cat-core"/>
</dbReference>
<name>A0A386ZDX1_9NOCA</name>
<dbReference type="GO" id="GO:0003676">
    <property type="term" value="F:nucleic acid binding"/>
    <property type="evidence" value="ECO:0007669"/>
    <property type="project" value="InterPro"/>
</dbReference>
<dbReference type="KEGG" id="nyu:D7D52_22040"/>
<dbReference type="RefSeq" id="WP_120739219.1">
    <property type="nucleotide sequence ID" value="NZ_CP032568.1"/>
</dbReference>
<evidence type="ECO:0000256" key="1">
    <source>
        <dbReference type="SAM" id="MobiDB-lite"/>
    </source>
</evidence>
<proteinExistence type="predicted"/>
<organism evidence="3 4">
    <name type="scientific">Nocardia yunnanensis</name>
    <dbReference type="NCBI Taxonomy" id="2382165"/>
    <lineage>
        <taxon>Bacteria</taxon>
        <taxon>Bacillati</taxon>
        <taxon>Actinomycetota</taxon>
        <taxon>Actinomycetes</taxon>
        <taxon>Mycobacteriales</taxon>
        <taxon>Nocardiaceae</taxon>
        <taxon>Nocardia</taxon>
    </lineage>
</organism>
<evidence type="ECO:0000259" key="2">
    <source>
        <dbReference type="PROSITE" id="PS50994"/>
    </source>
</evidence>
<dbReference type="AlphaFoldDB" id="A0A386ZDX1"/>
<dbReference type="SUPFAM" id="SSF53098">
    <property type="entry name" value="Ribonuclease H-like"/>
    <property type="match status" value="1"/>
</dbReference>
<protein>
    <submittedName>
        <fullName evidence="3">Transposase</fullName>
    </submittedName>
</protein>